<evidence type="ECO:0000313" key="2">
    <source>
        <dbReference type="EMBL" id="KAF2595755.1"/>
    </source>
</evidence>
<dbReference type="EMBL" id="QGKW02000717">
    <property type="protein sequence ID" value="KAF2595755.1"/>
    <property type="molecule type" value="Genomic_DNA"/>
</dbReference>
<name>A0A8S9KMZ9_BRACR</name>
<dbReference type="Proteomes" id="UP000712281">
    <property type="component" value="Unassembled WGS sequence"/>
</dbReference>
<evidence type="ECO:0000256" key="1">
    <source>
        <dbReference type="SAM" id="MobiDB-lite"/>
    </source>
</evidence>
<proteinExistence type="predicted"/>
<organism evidence="2 3">
    <name type="scientific">Brassica cretica</name>
    <name type="common">Mustard</name>
    <dbReference type="NCBI Taxonomy" id="69181"/>
    <lineage>
        <taxon>Eukaryota</taxon>
        <taxon>Viridiplantae</taxon>
        <taxon>Streptophyta</taxon>
        <taxon>Embryophyta</taxon>
        <taxon>Tracheophyta</taxon>
        <taxon>Spermatophyta</taxon>
        <taxon>Magnoliopsida</taxon>
        <taxon>eudicotyledons</taxon>
        <taxon>Gunneridae</taxon>
        <taxon>Pentapetalae</taxon>
        <taxon>rosids</taxon>
        <taxon>malvids</taxon>
        <taxon>Brassicales</taxon>
        <taxon>Brassicaceae</taxon>
        <taxon>Brassiceae</taxon>
        <taxon>Brassica</taxon>
    </lineage>
</organism>
<gene>
    <name evidence="2" type="ORF">F2Q68_00010558</name>
</gene>
<comment type="caution">
    <text evidence="2">The sequence shown here is derived from an EMBL/GenBank/DDBJ whole genome shotgun (WGS) entry which is preliminary data.</text>
</comment>
<dbReference type="AlphaFoldDB" id="A0A8S9KMZ9"/>
<sequence length="162" mass="18419">MDDEGVLHTSHTDKKATSINSNTKPSIDIHHTPDSEVQVKDNTYYGYLTSEFGIFRDLEGQARAMDGLILNISREDIAEIIAMNESRNFLDTQNKAEDPPSIDKTDAPSIDGYPKFRRRALHQNIEKNLAGRVETSMVYTEMRMDLHVLKMAESSMCPRRKS</sequence>
<feature type="region of interest" description="Disordered" evidence="1">
    <location>
        <begin position="1"/>
        <end position="31"/>
    </location>
</feature>
<accession>A0A8S9KMZ9</accession>
<evidence type="ECO:0000313" key="3">
    <source>
        <dbReference type="Proteomes" id="UP000712281"/>
    </source>
</evidence>
<protein>
    <submittedName>
        <fullName evidence="2">Uncharacterized protein</fullName>
    </submittedName>
</protein>
<reference evidence="2" key="1">
    <citation type="submission" date="2019-12" db="EMBL/GenBank/DDBJ databases">
        <title>Genome sequencing and annotation of Brassica cretica.</title>
        <authorList>
            <person name="Studholme D.J."/>
            <person name="Sarris P.F."/>
        </authorList>
    </citation>
    <scope>NUCLEOTIDE SEQUENCE</scope>
    <source>
        <strain evidence="2">PFS-001/15</strain>
        <tissue evidence="2">Leaf</tissue>
    </source>
</reference>